<keyword evidence="4" id="KW-0238">DNA-binding</keyword>
<feature type="domain" description="Helicase C-terminal" evidence="10">
    <location>
        <begin position="313"/>
        <end position="473"/>
    </location>
</feature>
<protein>
    <recommendedName>
        <fullName evidence="7">DNA 3'-5' helicase</fullName>
        <ecNumber evidence="7">5.6.2.4</ecNumber>
    </recommendedName>
</protein>
<dbReference type="PANTHER" id="PTHR13710:SF105">
    <property type="entry name" value="ATP-DEPENDENT DNA HELICASE Q1"/>
    <property type="match status" value="1"/>
</dbReference>
<evidence type="ECO:0000256" key="7">
    <source>
        <dbReference type="ARBA" id="ARBA00034808"/>
    </source>
</evidence>
<keyword evidence="2" id="KW-0547">Nucleotide-binding</keyword>
<evidence type="ECO:0000256" key="2">
    <source>
        <dbReference type="ARBA" id="ARBA00022741"/>
    </source>
</evidence>
<keyword evidence="5" id="KW-0413">Isomerase</keyword>
<evidence type="ECO:0000313" key="11">
    <source>
        <dbReference type="EMBL" id="PLW50329.1"/>
    </source>
</evidence>
<dbReference type="Proteomes" id="UP000235392">
    <property type="component" value="Unassembled WGS sequence"/>
</dbReference>
<evidence type="ECO:0000256" key="6">
    <source>
        <dbReference type="ARBA" id="ARBA00034617"/>
    </source>
</evidence>
<dbReference type="InterPro" id="IPR027417">
    <property type="entry name" value="P-loop_NTPase"/>
</dbReference>
<organism evidence="11 12">
    <name type="scientific">Puccinia coronata f. sp. avenae</name>
    <dbReference type="NCBI Taxonomy" id="200324"/>
    <lineage>
        <taxon>Eukaryota</taxon>
        <taxon>Fungi</taxon>
        <taxon>Dikarya</taxon>
        <taxon>Basidiomycota</taxon>
        <taxon>Pucciniomycotina</taxon>
        <taxon>Pucciniomycetes</taxon>
        <taxon>Pucciniales</taxon>
        <taxon>Pucciniaceae</taxon>
        <taxon>Puccinia</taxon>
    </lineage>
</organism>
<dbReference type="GO" id="GO:0005694">
    <property type="term" value="C:chromosome"/>
    <property type="evidence" value="ECO:0007669"/>
    <property type="project" value="TreeGrafter"/>
</dbReference>
<accession>A0A2N5VK17</accession>
<evidence type="ECO:0000313" key="12">
    <source>
        <dbReference type="Proteomes" id="UP000235392"/>
    </source>
</evidence>
<dbReference type="PANTHER" id="PTHR13710">
    <property type="entry name" value="DNA HELICASE RECQ FAMILY MEMBER"/>
    <property type="match status" value="1"/>
</dbReference>
<comment type="similarity">
    <text evidence="1">Belongs to the helicase family. RecQ subfamily.</text>
</comment>
<reference evidence="11 12" key="1">
    <citation type="submission" date="2017-11" db="EMBL/GenBank/DDBJ databases">
        <title>De novo assembly and phasing of dikaryotic genomes from two isolates of Puccinia coronata f. sp. avenae, the causal agent of oat crown rust.</title>
        <authorList>
            <person name="Miller M.E."/>
            <person name="Zhang Y."/>
            <person name="Omidvar V."/>
            <person name="Sperschneider J."/>
            <person name="Schwessinger B."/>
            <person name="Raley C."/>
            <person name="Palmer J.M."/>
            <person name="Garnica D."/>
            <person name="Upadhyaya N."/>
            <person name="Rathjen J."/>
            <person name="Taylor J.M."/>
            <person name="Park R.F."/>
            <person name="Dodds P.N."/>
            <person name="Hirsch C.D."/>
            <person name="Kianian S.F."/>
            <person name="Figueroa M."/>
        </authorList>
    </citation>
    <scope>NUCLEOTIDE SEQUENCE [LARGE SCALE GENOMIC DNA]</scope>
    <source>
        <strain evidence="11">12SD80</strain>
    </source>
</reference>
<dbReference type="SMART" id="SM00490">
    <property type="entry name" value="HELICc"/>
    <property type="match status" value="1"/>
</dbReference>
<dbReference type="PROSITE" id="PS51194">
    <property type="entry name" value="HELICASE_CTER"/>
    <property type="match status" value="1"/>
</dbReference>
<evidence type="ECO:0000256" key="4">
    <source>
        <dbReference type="ARBA" id="ARBA00023125"/>
    </source>
</evidence>
<dbReference type="EMBL" id="PGCI01000011">
    <property type="protein sequence ID" value="PLW50329.1"/>
    <property type="molecule type" value="Genomic_DNA"/>
</dbReference>
<dbReference type="GO" id="GO:0005737">
    <property type="term" value="C:cytoplasm"/>
    <property type="evidence" value="ECO:0007669"/>
    <property type="project" value="TreeGrafter"/>
</dbReference>
<feature type="domain" description="Helicase ATP-binding" evidence="9">
    <location>
        <begin position="89"/>
        <end position="284"/>
    </location>
</feature>
<name>A0A2N5VK17_9BASI</name>
<dbReference type="GO" id="GO:0043138">
    <property type="term" value="F:3'-5' DNA helicase activity"/>
    <property type="evidence" value="ECO:0007669"/>
    <property type="project" value="UniProtKB-EC"/>
</dbReference>
<evidence type="ECO:0000256" key="5">
    <source>
        <dbReference type="ARBA" id="ARBA00023235"/>
    </source>
</evidence>
<dbReference type="InterPro" id="IPR001650">
    <property type="entry name" value="Helicase_C-like"/>
</dbReference>
<dbReference type="GO" id="GO:0005524">
    <property type="term" value="F:ATP binding"/>
    <property type="evidence" value="ECO:0007669"/>
    <property type="project" value="UniProtKB-KW"/>
</dbReference>
<dbReference type="AlphaFoldDB" id="A0A2N5VK17"/>
<keyword evidence="3" id="KW-0067">ATP-binding</keyword>
<evidence type="ECO:0000256" key="8">
    <source>
        <dbReference type="SAM" id="MobiDB-lite"/>
    </source>
</evidence>
<dbReference type="Pfam" id="PF00271">
    <property type="entry name" value="Helicase_C"/>
    <property type="match status" value="1"/>
</dbReference>
<feature type="region of interest" description="Disordered" evidence="8">
    <location>
        <begin position="739"/>
        <end position="780"/>
    </location>
</feature>
<evidence type="ECO:0000259" key="10">
    <source>
        <dbReference type="PROSITE" id="PS51194"/>
    </source>
</evidence>
<feature type="compositionally biased region" description="Basic and acidic residues" evidence="8">
    <location>
        <begin position="758"/>
        <end position="772"/>
    </location>
</feature>
<dbReference type="InterPro" id="IPR011545">
    <property type="entry name" value="DEAD/DEAH_box_helicase_dom"/>
</dbReference>
<sequence length="780" mass="87652">MSENEATNDIHSEDEEDAPSEDEEDSPSEDEEEEDETDHWPIPVTDDTKSLTLPISIIKLNDEELSALIKCRATERYGDEAKEIQVSAVVKPVKRRNTFVLAGTGFGKTRIAEMYWDLFPKNKKAIVLSLNPLDTLGDNQVVEKEGAKNSISAVNLTKMNLSEEVAKKILNGDFAFIYLSPKVLLNNALFHKIFFDARFWDHLVSTVVDEAHMVYIWGLVGSGKSKKISSHLKHQDRALFHLSYGKLSTKLVMTNGVPVLLLSATCRPVALKGVIKSLKLTPENVSILRAELTRPEIRILRIPMDSALNSCKDLMQLYGPKEQTPDKKVVPSLIYSTTQTLTMEAMKVINMARGNKNGEKNAKSSFTQRYHSNTGNLSKEDIIEAFSSERLAVVSCTMALGLGQNWKRVRMVAHVGRGNPASLFQMIGRCGRDGRPGLALMLVEKSQKNGKNCVEDFDDETKQEEDNRMDAMAITPVCLRIAYSLDNLLGYVPLLCDDPNVIRKKARELKCGFRECGCSNCRPEEHNLIIRNLKNLRTDNFTSFLESPVDLPSHVIPNEILGTSASPEDAEEKMNKMVSKALLPSATKKPLSDGLETFWVYIFDGFQAFFELEYDSDSSYYTASKIFTIQIARASVLVLEQGGTRQHLKQVIGGELITGQIDFILRRIKAYHDDERYKSYCQLEKDSQSKKKRLQAKKIDTNLDPQAHLNETLTQDEIVNQLDGSNLENINPSMLAMAGTSRAQKEQSRNTFDGNGQPDKHKQMTKKQEAAEKKKKRNCN</sequence>
<dbReference type="GO" id="GO:0003677">
    <property type="term" value="F:DNA binding"/>
    <property type="evidence" value="ECO:0007669"/>
    <property type="project" value="UniProtKB-KW"/>
</dbReference>
<dbReference type="GO" id="GO:0000724">
    <property type="term" value="P:double-strand break repair via homologous recombination"/>
    <property type="evidence" value="ECO:0007669"/>
    <property type="project" value="TreeGrafter"/>
</dbReference>
<comment type="caution">
    <text evidence="11">The sequence shown here is derived from an EMBL/GenBank/DDBJ whole genome shotgun (WGS) entry which is preliminary data.</text>
</comment>
<gene>
    <name evidence="11" type="ORF">PCASD_01770</name>
</gene>
<dbReference type="InterPro" id="IPR014001">
    <property type="entry name" value="Helicase_ATP-bd"/>
</dbReference>
<comment type="catalytic activity">
    <reaction evidence="6">
        <text>Couples ATP hydrolysis with the unwinding of duplex DNA by translocating in the 3'-5' direction.</text>
        <dbReference type="EC" id="5.6.2.4"/>
    </reaction>
</comment>
<proteinExistence type="inferred from homology"/>
<dbReference type="PROSITE" id="PS51192">
    <property type="entry name" value="HELICASE_ATP_BIND_1"/>
    <property type="match status" value="1"/>
</dbReference>
<dbReference type="SUPFAM" id="SSF52540">
    <property type="entry name" value="P-loop containing nucleoside triphosphate hydrolases"/>
    <property type="match status" value="1"/>
</dbReference>
<feature type="compositionally biased region" description="Acidic residues" evidence="8">
    <location>
        <begin position="12"/>
        <end position="37"/>
    </location>
</feature>
<evidence type="ECO:0000256" key="1">
    <source>
        <dbReference type="ARBA" id="ARBA00005446"/>
    </source>
</evidence>
<dbReference type="Gene3D" id="3.40.50.300">
    <property type="entry name" value="P-loop containing nucleotide triphosphate hydrolases"/>
    <property type="match status" value="2"/>
</dbReference>
<feature type="region of interest" description="Disordered" evidence="8">
    <location>
        <begin position="1"/>
        <end position="47"/>
    </location>
</feature>
<evidence type="ECO:0000259" key="9">
    <source>
        <dbReference type="PROSITE" id="PS51192"/>
    </source>
</evidence>
<evidence type="ECO:0000256" key="3">
    <source>
        <dbReference type="ARBA" id="ARBA00022840"/>
    </source>
</evidence>
<dbReference type="GO" id="GO:0009378">
    <property type="term" value="F:four-way junction helicase activity"/>
    <property type="evidence" value="ECO:0007669"/>
    <property type="project" value="TreeGrafter"/>
</dbReference>
<dbReference type="Pfam" id="PF00270">
    <property type="entry name" value="DEAD"/>
    <property type="match status" value="1"/>
</dbReference>
<dbReference type="EC" id="5.6.2.4" evidence="7"/>